<comment type="caution">
    <text evidence="1">The sequence shown here is derived from an EMBL/GenBank/DDBJ whole genome shotgun (WGS) entry which is preliminary data.</text>
</comment>
<dbReference type="EMBL" id="CM037014">
    <property type="protein sequence ID" value="KAH7686512.1"/>
    <property type="molecule type" value="Genomic_DNA"/>
</dbReference>
<keyword evidence="2" id="KW-1185">Reference proteome</keyword>
<organism evidence="1 2">
    <name type="scientific">Dioscorea alata</name>
    <name type="common">Purple yam</name>
    <dbReference type="NCBI Taxonomy" id="55571"/>
    <lineage>
        <taxon>Eukaryota</taxon>
        <taxon>Viridiplantae</taxon>
        <taxon>Streptophyta</taxon>
        <taxon>Embryophyta</taxon>
        <taxon>Tracheophyta</taxon>
        <taxon>Spermatophyta</taxon>
        <taxon>Magnoliopsida</taxon>
        <taxon>Liliopsida</taxon>
        <taxon>Dioscoreales</taxon>
        <taxon>Dioscoreaceae</taxon>
        <taxon>Dioscorea</taxon>
    </lineage>
</organism>
<sequence length="361" mass="40393">MIPTKPEQFTTTYAGNITKDDQILETRRKGFHRRSLSSNMKKLITAFETTLYQAWEPSFSPKLREYSEPNNIKYVKVPQILTKSFSAGMLSDIKSIQNPAVHRSIVEKKGENSQLYSDSKKSQELANDSILYDTKTASNALEPIETERAFSIRGMVENSNDDIHLSDKASCDVLHRLEIKTDHHVLAEEDLAARKMLDESVHSVQPCPCKPQDSSSITAMEGSGQINPRTSNEDVLLSRHSDSRGCSSPSLVSCVPRHFCITIGSKKLRDLVECCDLSVGTHLMENYHFINEVHEKESAQGDGLLKMDEDEEISPASEKNNGPSKGMEKSSGLLIEQVVRTVLIIIVGGTLIMNTRLRRLR</sequence>
<evidence type="ECO:0000313" key="1">
    <source>
        <dbReference type="EMBL" id="KAH7686512.1"/>
    </source>
</evidence>
<reference evidence="2" key="1">
    <citation type="journal article" date="2022" name="Nat. Commun.">
        <title>Chromosome evolution and the genetic basis of agronomically important traits in greater yam.</title>
        <authorList>
            <person name="Bredeson J.V."/>
            <person name="Lyons J.B."/>
            <person name="Oniyinde I.O."/>
            <person name="Okereke N.R."/>
            <person name="Kolade O."/>
            <person name="Nnabue I."/>
            <person name="Nwadili C.O."/>
            <person name="Hribova E."/>
            <person name="Parker M."/>
            <person name="Nwogha J."/>
            <person name="Shu S."/>
            <person name="Carlson J."/>
            <person name="Kariba R."/>
            <person name="Muthemba S."/>
            <person name="Knop K."/>
            <person name="Barton G.J."/>
            <person name="Sherwood A.V."/>
            <person name="Lopez-Montes A."/>
            <person name="Asiedu R."/>
            <person name="Jamnadass R."/>
            <person name="Muchugi A."/>
            <person name="Goodstein D."/>
            <person name="Egesi C.N."/>
            <person name="Featherston J."/>
            <person name="Asfaw A."/>
            <person name="Simpson G.G."/>
            <person name="Dolezel J."/>
            <person name="Hendre P.S."/>
            <person name="Van Deynze A."/>
            <person name="Kumar P.L."/>
            <person name="Obidiegwu J.E."/>
            <person name="Bhattacharjee R."/>
            <person name="Rokhsar D.S."/>
        </authorList>
    </citation>
    <scope>NUCLEOTIDE SEQUENCE [LARGE SCALE GENOMIC DNA]</scope>
    <source>
        <strain evidence="2">cv. TDa95/00328</strain>
    </source>
</reference>
<protein>
    <submittedName>
        <fullName evidence="1">Uncharacterized protein</fullName>
    </submittedName>
</protein>
<gene>
    <name evidence="1" type="ORF">IHE45_04G110200</name>
</gene>
<evidence type="ECO:0000313" key="2">
    <source>
        <dbReference type="Proteomes" id="UP000827976"/>
    </source>
</evidence>
<dbReference type="Proteomes" id="UP000827976">
    <property type="component" value="Chromosome 4"/>
</dbReference>
<name>A0ACB7WF25_DIOAL</name>
<proteinExistence type="predicted"/>
<accession>A0ACB7WF25</accession>